<keyword evidence="7" id="KW-1185">Reference proteome</keyword>
<protein>
    <submittedName>
        <fullName evidence="6">FAD dependent oxidoreductase</fullName>
    </submittedName>
</protein>
<evidence type="ECO:0000256" key="4">
    <source>
        <dbReference type="ARBA" id="ARBA00023004"/>
    </source>
</evidence>
<dbReference type="eggNOG" id="COG1233">
    <property type="taxonomic scope" value="Bacteria"/>
</dbReference>
<dbReference type="EMBL" id="LT629701">
    <property type="protein sequence ID" value="SDM26456.1"/>
    <property type="molecule type" value="Genomic_DNA"/>
</dbReference>
<dbReference type="OrthoDB" id="287984at2"/>
<accession>A0A1G9RTA1</accession>
<keyword evidence="3" id="KW-0560">Oxidoreductase</keyword>
<dbReference type="InterPro" id="IPR039650">
    <property type="entry name" value="HdrA-like"/>
</dbReference>
<dbReference type="Pfam" id="PF12831">
    <property type="entry name" value="FAD_oxidored"/>
    <property type="match status" value="1"/>
</dbReference>
<evidence type="ECO:0000313" key="7">
    <source>
        <dbReference type="Proteomes" id="UP000183376"/>
    </source>
</evidence>
<reference evidence="6 7" key="1">
    <citation type="submission" date="2016-10" db="EMBL/GenBank/DDBJ databases">
        <authorList>
            <person name="de Groot N.N."/>
        </authorList>
    </citation>
    <scope>NUCLEOTIDE SEQUENCE [LARGE SCALE GENOMIC DNA]</scope>
    <source>
        <strain evidence="6 7">DSM 44149</strain>
    </source>
</reference>
<organism evidence="6 7">
    <name type="scientific">Allokutzneria albata</name>
    <name type="common">Kibdelosporangium albatum</name>
    <dbReference type="NCBI Taxonomy" id="211114"/>
    <lineage>
        <taxon>Bacteria</taxon>
        <taxon>Bacillati</taxon>
        <taxon>Actinomycetota</taxon>
        <taxon>Actinomycetes</taxon>
        <taxon>Pseudonocardiales</taxon>
        <taxon>Pseudonocardiaceae</taxon>
        <taxon>Allokutzneria</taxon>
    </lineage>
</organism>
<evidence type="ECO:0000256" key="5">
    <source>
        <dbReference type="ARBA" id="ARBA00023014"/>
    </source>
</evidence>
<dbReference type="PANTHER" id="PTHR43498">
    <property type="entry name" value="FERREDOXIN:COB-COM HETERODISULFIDE REDUCTASE SUBUNIT A"/>
    <property type="match status" value="1"/>
</dbReference>
<dbReference type="SUPFAM" id="SSF51905">
    <property type="entry name" value="FAD/NAD(P)-binding domain"/>
    <property type="match status" value="1"/>
</dbReference>
<keyword evidence="5" id="KW-0411">Iron-sulfur</keyword>
<dbReference type="GO" id="GO:0016491">
    <property type="term" value="F:oxidoreductase activity"/>
    <property type="evidence" value="ECO:0007669"/>
    <property type="project" value="UniProtKB-KW"/>
</dbReference>
<dbReference type="Gene3D" id="3.50.50.60">
    <property type="entry name" value="FAD/NAD(P)-binding domain"/>
    <property type="match status" value="1"/>
</dbReference>
<name>A0A1G9RTA1_ALLAB</name>
<dbReference type="Proteomes" id="UP000183376">
    <property type="component" value="Chromosome I"/>
</dbReference>
<evidence type="ECO:0000256" key="1">
    <source>
        <dbReference type="ARBA" id="ARBA00022485"/>
    </source>
</evidence>
<dbReference type="RefSeq" id="WP_030432323.1">
    <property type="nucleotide sequence ID" value="NZ_JOEF01000025.1"/>
</dbReference>
<keyword evidence="2" id="KW-0479">Metal-binding</keyword>
<dbReference type="AlphaFoldDB" id="A0A1G9RTA1"/>
<evidence type="ECO:0000256" key="2">
    <source>
        <dbReference type="ARBA" id="ARBA00022723"/>
    </source>
</evidence>
<dbReference type="InterPro" id="IPR036188">
    <property type="entry name" value="FAD/NAD-bd_sf"/>
</dbReference>
<keyword evidence="1" id="KW-0004">4Fe-4S</keyword>
<sequence length="508" mass="55618">MSDTELLVYRATAAGVAAAVSAARRGVQVTIVEPGHNVGGMVSGGLGYTDLGDARVLGGMAKEFAVGVAEYYDVPLGHYAGPEPHVAEWILTGWLERAGVVVVFGVSLVAVSTVEGKITSATGSDGTVYRAGVFVDASYEGDLLAMAGVSYRVGREDRALYGETYAGRREPAPGKHEFPPFLWPFDSNGQLSPFIHDAPTAEVGEGDGGVMAYGYRVCLSSEADRIPFERRDGYREEDWELGRRYFALLARQGIELEAGDVLGLVPNLPRGKCDGNSIGPFSLNLLDGSNWAYPDADPVERERITQRHRDYTQDFLYFVSFDQDVPQRVRDGMVKWGLPADEFTSTGGLPHQLYVREARRMLGEYVLTEHDLLPGPVAKYDAVAMGSYHIDIREVRRTWRWLHEHPDPIPSVYNEGYLSVAVRPYQIPYRSIVPRFAECSNLLVPVCISASHVAFSSVRMEVQYQMLGHAAGVAASLALAGDRAVQRVDIGELQTRLADDGQILATPQ</sequence>
<dbReference type="GO" id="GO:0051539">
    <property type="term" value="F:4 iron, 4 sulfur cluster binding"/>
    <property type="evidence" value="ECO:0007669"/>
    <property type="project" value="UniProtKB-KW"/>
</dbReference>
<proteinExistence type="predicted"/>
<evidence type="ECO:0000313" key="6">
    <source>
        <dbReference type="EMBL" id="SDM26456.1"/>
    </source>
</evidence>
<evidence type="ECO:0000256" key="3">
    <source>
        <dbReference type="ARBA" id="ARBA00023002"/>
    </source>
</evidence>
<keyword evidence="4" id="KW-0408">Iron</keyword>
<dbReference type="GO" id="GO:0046872">
    <property type="term" value="F:metal ion binding"/>
    <property type="evidence" value="ECO:0007669"/>
    <property type="project" value="UniProtKB-KW"/>
</dbReference>
<dbReference type="STRING" id="211114.SAMN04489726_0667"/>
<gene>
    <name evidence="6" type="ORF">SAMN04489726_0667</name>
</gene>
<dbReference type="PANTHER" id="PTHR43498:SF1">
    <property type="entry name" value="COB--COM HETERODISULFIDE REDUCTASE IRON-SULFUR SUBUNIT A"/>
    <property type="match status" value="1"/>
</dbReference>